<reference evidence="2 3" key="1">
    <citation type="journal article" date="2021" name="BMC Genomics">
        <title>Datura genome reveals duplications of psychoactive alkaloid biosynthetic genes and high mutation rate following tissue culture.</title>
        <authorList>
            <person name="Rajewski A."/>
            <person name="Carter-House D."/>
            <person name="Stajich J."/>
            <person name="Litt A."/>
        </authorList>
    </citation>
    <scope>NUCLEOTIDE SEQUENCE [LARGE SCALE GENOMIC DNA]</scope>
    <source>
        <strain evidence="2">AR-01</strain>
    </source>
</reference>
<accession>A0ABS8S4Q2</accession>
<proteinExistence type="predicted"/>
<evidence type="ECO:0000256" key="1">
    <source>
        <dbReference type="SAM" id="MobiDB-lite"/>
    </source>
</evidence>
<organism evidence="2 3">
    <name type="scientific">Datura stramonium</name>
    <name type="common">Jimsonweed</name>
    <name type="synonym">Common thornapple</name>
    <dbReference type="NCBI Taxonomy" id="4076"/>
    <lineage>
        <taxon>Eukaryota</taxon>
        <taxon>Viridiplantae</taxon>
        <taxon>Streptophyta</taxon>
        <taxon>Embryophyta</taxon>
        <taxon>Tracheophyta</taxon>
        <taxon>Spermatophyta</taxon>
        <taxon>Magnoliopsida</taxon>
        <taxon>eudicotyledons</taxon>
        <taxon>Gunneridae</taxon>
        <taxon>Pentapetalae</taxon>
        <taxon>asterids</taxon>
        <taxon>lamiids</taxon>
        <taxon>Solanales</taxon>
        <taxon>Solanaceae</taxon>
        <taxon>Solanoideae</taxon>
        <taxon>Datureae</taxon>
        <taxon>Datura</taxon>
    </lineage>
</organism>
<protein>
    <submittedName>
        <fullName evidence="2">Uncharacterized protein</fullName>
    </submittedName>
</protein>
<feature type="region of interest" description="Disordered" evidence="1">
    <location>
        <begin position="45"/>
        <end position="70"/>
    </location>
</feature>
<sequence length="130" mass="13839">MLRVARVVHLGGAPDTSLGIGGISGSGGSSSGYIGACDSNDLAMSGSRDKSKLKAPNMDHTGSPPHEHPINRIDVFMDDVNFLPLSNTNISKESCLFGFCALRGLPFPRIHANSHTNFGKQWSKDIVNES</sequence>
<evidence type="ECO:0000313" key="3">
    <source>
        <dbReference type="Proteomes" id="UP000823775"/>
    </source>
</evidence>
<name>A0ABS8S4Q2_DATST</name>
<comment type="caution">
    <text evidence="2">The sequence shown here is derived from an EMBL/GenBank/DDBJ whole genome shotgun (WGS) entry which is preliminary data.</text>
</comment>
<evidence type="ECO:0000313" key="2">
    <source>
        <dbReference type="EMBL" id="MCD7453983.1"/>
    </source>
</evidence>
<dbReference type="EMBL" id="JACEIK010000279">
    <property type="protein sequence ID" value="MCD7453983.1"/>
    <property type="molecule type" value="Genomic_DNA"/>
</dbReference>
<gene>
    <name evidence="2" type="ORF">HAX54_023050</name>
</gene>
<dbReference type="Proteomes" id="UP000823775">
    <property type="component" value="Unassembled WGS sequence"/>
</dbReference>
<keyword evidence="3" id="KW-1185">Reference proteome</keyword>